<dbReference type="Pfam" id="PF18692">
    <property type="entry name" value="DUF5640"/>
    <property type="match status" value="1"/>
</dbReference>
<evidence type="ECO:0000313" key="13">
    <source>
        <dbReference type="Proteomes" id="UP000285844"/>
    </source>
</evidence>
<dbReference type="Proteomes" id="UP000095621">
    <property type="component" value="Unassembled WGS sequence"/>
</dbReference>
<dbReference type="EMBL" id="WKRD01000010">
    <property type="protein sequence ID" value="MSC58237.1"/>
    <property type="molecule type" value="Genomic_DNA"/>
</dbReference>
<dbReference type="EMBL" id="CZBV01000010">
    <property type="protein sequence ID" value="CUQ91061.1"/>
    <property type="molecule type" value="Genomic_DNA"/>
</dbReference>
<dbReference type="EMBL" id="QSHM01000006">
    <property type="protein sequence ID" value="RHC13398.1"/>
    <property type="molecule type" value="Genomic_DNA"/>
</dbReference>
<evidence type="ECO:0000313" key="5">
    <source>
        <dbReference type="EMBL" id="MSC58237.1"/>
    </source>
</evidence>
<evidence type="ECO:0000313" key="11">
    <source>
        <dbReference type="Proteomes" id="UP000284794"/>
    </source>
</evidence>
<dbReference type="PROSITE" id="PS51257">
    <property type="entry name" value="PROKAR_LIPOPROTEIN"/>
    <property type="match status" value="1"/>
</dbReference>
<evidence type="ECO:0000313" key="10">
    <source>
        <dbReference type="Proteomes" id="UP000095780"/>
    </source>
</evidence>
<evidence type="ECO:0000256" key="1">
    <source>
        <dbReference type="SAM" id="SignalP"/>
    </source>
</evidence>
<feature type="chain" id="PRO_5044369019" description="DUF5640 domain-containing protein" evidence="1">
    <location>
        <begin position="22"/>
        <end position="107"/>
    </location>
</feature>
<gene>
    <name evidence="8" type="ORF">DW007_10335</name>
    <name evidence="7" type="ORF">DW811_06395</name>
    <name evidence="6" type="ORF">DW858_06885</name>
    <name evidence="3" type="ORF">ERS852490_02933</name>
    <name evidence="4" type="ORF">ERS852492_02808</name>
    <name evidence="5" type="ORF">GKE48_12410</name>
</gene>
<evidence type="ECO:0000313" key="9">
    <source>
        <dbReference type="Proteomes" id="UP000095621"/>
    </source>
</evidence>
<keyword evidence="1" id="KW-0732">Signal</keyword>
<evidence type="ECO:0000259" key="2">
    <source>
        <dbReference type="Pfam" id="PF18692"/>
    </source>
</evidence>
<evidence type="ECO:0000313" key="14">
    <source>
        <dbReference type="Proteomes" id="UP000481964"/>
    </source>
</evidence>
<evidence type="ECO:0000313" key="12">
    <source>
        <dbReference type="Proteomes" id="UP000285201"/>
    </source>
</evidence>
<dbReference type="RefSeq" id="WP_022098062.1">
    <property type="nucleotide sequence ID" value="NZ_CABIXW010000010.1"/>
</dbReference>
<organism evidence="4 10">
    <name type="scientific">Lachnospira eligens</name>
    <dbReference type="NCBI Taxonomy" id="39485"/>
    <lineage>
        <taxon>Bacteria</taxon>
        <taxon>Bacillati</taxon>
        <taxon>Bacillota</taxon>
        <taxon>Clostridia</taxon>
        <taxon>Lachnospirales</taxon>
        <taxon>Lachnospiraceae</taxon>
        <taxon>Lachnospira</taxon>
    </lineage>
</organism>
<evidence type="ECO:0000313" key="7">
    <source>
        <dbReference type="EMBL" id="RHD09112.1"/>
    </source>
</evidence>
<name>A0A175A4V7_9FIRM</name>
<proteinExistence type="predicted"/>
<evidence type="ECO:0000313" key="3">
    <source>
        <dbReference type="EMBL" id="CUQ79269.1"/>
    </source>
</evidence>
<dbReference type="InterPro" id="IPR040984">
    <property type="entry name" value="DUF5640"/>
</dbReference>
<dbReference type="EMBL" id="QROY01000008">
    <property type="protein sequence ID" value="RHL67112.1"/>
    <property type="molecule type" value="Genomic_DNA"/>
</dbReference>
<reference evidence="9 10" key="1">
    <citation type="submission" date="2015-09" db="EMBL/GenBank/DDBJ databases">
        <authorList>
            <consortium name="Pathogen Informatics"/>
        </authorList>
    </citation>
    <scope>NUCLEOTIDE SEQUENCE [LARGE SCALE GENOMIC DNA]</scope>
    <source>
        <strain evidence="3 9">2789STDY5834875</strain>
        <strain evidence="4 10">2789STDY5834878</strain>
    </source>
</reference>
<dbReference type="Proteomes" id="UP000285201">
    <property type="component" value="Unassembled WGS sequence"/>
</dbReference>
<evidence type="ECO:0000313" key="8">
    <source>
        <dbReference type="EMBL" id="RHL67112.1"/>
    </source>
</evidence>
<reference evidence="5 14" key="3">
    <citation type="journal article" date="2019" name="Nat. Med.">
        <title>A library of human gut bacterial isolates paired with longitudinal multiomics data enables mechanistic microbiome research.</title>
        <authorList>
            <person name="Poyet M."/>
            <person name="Groussin M."/>
            <person name="Gibbons S.M."/>
            <person name="Avila-Pacheco J."/>
            <person name="Jiang X."/>
            <person name="Kearney S.M."/>
            <person name="Perrotta A.R."/>
            <person name="Berdy B."/>
            <person name="Zhao S."/>
            <person name="Lieberman T.D."/>
            <person name="Swanson P.K."/>
            <person name="Smith M."/>
            <person name="Roesemann S."/>
            <person name="Alexander J.E."/>
            <person name="Rich S.A."/>
            <person name="Livny J."/>
            <person name="Vlamakis H."/>
            <person name="Clish C."/>
            <person name="Bullock K."/>
            <person name="Deik A."/>
            <person name="Scott J."/>
            <person name="Pierce K.A."/>
            <person name="Xavier R.J."/>
            <person name="Alm E.J."/>
        </authorList>
    </citation>
    <scope>NUCLEOTIDE SEQUENCE [LARGE SCALE GENOMIC DNA]</scope>
    <source>
        <strain evidence="5 14">BIOML-A1</strain>
    </source>
</reference>
<sequence>MKLLKRVSILAVLITVIAVFAGCGKEATVVGTWEGDDYTYTFNDDGTGIQQIGEISVSITSYEAKDGKLSITISFLGTEETDEYTYSIKKNVLSLSDGNNTIELNKK</sequence>
<dbReference type="Proteomes" id="UP000481964">
    <property type="component" value="Unassembled WGS sequence"/>
</dbReference>
<evidence type="ECO:0000313" key="6">
    <source>
        <dbReference type="EMBL" id="RHC13398.1"/>
    </source>
</evidence>
<reference evidence="11 12" key="2">
    <citation type="submission" date="2018-08" db="EMBL/GenBank/DDBJ databases">
        <title>A genome reference for cultivated species of the human gut microbiota.</title>
        <authorList>
            <person name="Zou Y."/>
            <person name="Xue W."/>
            <person name="Luo G."/>
        </authorList>
    </citation>
    <scope>NUCLEOTIDE SEQUENCE [LARGE SCALE GENOMIC DNA]</scope>
    <source>
        <strain evidence="8 12">AF36-7BH</strain>
        <strain evidence="7 11">AM32-2AC</strain>
        <strain evidence="6 13">AM37-3BH</strain>
    </source>
</reference>
<accession>A0A175A4V7</accession>
<dbReference type="AlphaFoldDB" id="A0A175A4V7"/>
<dbReference type="EMBL" id="CZBU01000008">
    <property type="protein sequence ID" value="CUQ79269.1"/>
    <property type="molecule type" value="Genomic_DNA"/>
</dbReference>
<feature type="domain" description="DUF5640" evidence="2">
    <location>
        <begin position="29"/>
        <end position="102"/>
    </location>
</feature>
<dbReference type="EMBL" id="QSIS01000006">
    <property type="protein sequence ID" value="RHD09112.1"/>
    <property type="molecule type" value="Genomic_DNA"/>
</dbReference>
<protein>
    <recommendedName>
        <fullName evidence="2">DUF5640 domain-containing protein</fullName>
    </recommendedName>
</protein>
<dbReference type="Proteomes" id="UP000285844">
    <property type="component" value="Unassembled WGS sequence"/>
</dbReference>
<dbReference type="Proteomes" id="UP000284794">
    <property type="component" value="Unassembled WGS sequence"/>
</dbReference>
<feature type="signal peptide" evidence="1">
    <location>
        <begin position="1"/>
        <end position="21"/>
    </location>
</feature>
<evidence type="ECO:0000313" key="4">
    <source>
        <dbReference type="EMBL" id="CUQ91061.1"/>
    </source>
</evidence>
<dbReference type="Proteomes" id="UP000095780">
    <property type="component" value="Unassembled WGS sequence"/>
</dbReference>